<dbReference type="InterPro" id="IPR016169">
    <property type="entry name" value="FAD-bd_PCMH_sub2"/>
</dbReference>
<feature type="domain" description="FAD-binding PCMH-type" evidence="5">
    <location>
        <begin position="42"/>
        <end position="219"/>
    </location>
</feature>
<dbReference type="InterPro" id="IPR016166">
    <property type="entry name" value="FAD-bd_PCMH"/>
</dbReference>
<gene>
    <name evidence="6" type="ORF">H4C80_15030</name>
</gene>
<organism evidence="6 7">
    <name type="scientific">Pseudomonas juntendi</name>
    <dbReference type="NCBI Taxonomy" id="2666183"/>
    <lineage>
        <taxon>Bacteria</taxon>
        <taxon>Pseudomonadati</taxon>
        <taxon>Pseudomonadota</taxon>
        <taxon>Gammaproteobacteria</taxon>
        <taxon>Pseudomonadales</taxon>
        <taxon>Pseudomonadaceae</taxon>
        <taxon>Pseudomonas</taxon>
    </lineage>
</organism>
<dbReference type="PANTHER" id="PTHR42934">
    <property type="entry name" value="GLYCOLATE OXIDASE SUBUNIT GLCD"/>
    <property type="match status" value="1"/>
</dbReference>
<dbReference type="InterPro" id="IPR016171">
    <property type="entry name" value="Vanillyl_alc_oxidase_C-sub2"/>
</dbReference>
<dbReference type="PANTHER" id="PTHR42934:SF1">
    <property type="entry name" value="GLYCOLATE OXIDASE SUBUNIT GLCD"/>
    <property type="match status" value="1"/>
</dbReference>
<dbReference type="GO" id="GO:0071949">
    <property type="term" value="F:FAD binding"/>
    <property type="evidence" value="ECO:0007669"/>
    <property type="project" value="InterPro"/>
</dbReference>
<dbReference type="Proteomes" id="UP000545074">
    <property type="component" value="Unassembled WGS sequence"/>
</dbReference>
<accession>A0A7W2KHE8</accession>
<keyword evidence="2" id="KW-0285">Flavoprotein</keyword>
<evidence type="ECO:0000256" key="3">
    <source>
        <dbReference type="ARBA" id="ARBA00022827"/>
    </source>
</evidence>
<dbReference type="Gene3D" id="3.30.70.2740">
    <property type="match status" value="1"/>
</dbReference>
<evidence type="ECO:0000259" key="5">
    <source>
        <dbReference type="PROSITE" id="PS51387"/>
    </source>
</evidence>
<sequence length="489" mass="52053">MPEHNRARQCAVDAFKAIVGDRWVIDEPAALVPYECDALFHLCERPMAVVLPADEDEVCQVLRYCAQHRIAVTPRGAGTSLSGGATPVSGSVVLGLNRLRAVTVLAAAGQALAGPGVRNVAVSEHAQPHGLFFAPDPSSQSACTIGGNVAENAGGVHCVKYGLTVNNLLGVRMVDGAGQVLDLGSAALDTPGFDFLSLLTGSEGLLGLITEARLRLLPVPSKIRVLLGFFSTPRDTCNAVTAIIGAGIVPAGLEIMDNASLIAADSYSPGLKLRTDAGGALLCELDGQAAEIAAWTEQIQVIFRQHGLLELRQADEQHERLELWAARKNILPALLRTARDVYVADCVVPRRLLGEVLDRINQMAAEAAIEVVQSFHAGDGNLHSVLRYDSRNQGEEARAMALADRIMALALEAGGSISGEHGIGTEKLHGMCWQFGAHELEVFAQIRTLFDPHSILNPGKAIPTLHRCAELGGMHIHVGQMAHPDLPRF</sequence>
<evidence type="ECO:0000256" key="2">
    <source>
        <dbReference type="ARBA" id="ARBA00022630"/>
    </source>
</evidence>
<dbReference type="SUPFAM" id="SSF56176">
    <property type="entry name" value="FAD-binding/transporter-associated domain-like"/>
    <property type="match status" value="1"/>
</dbReference>
<evidence type="ECO:0000256" key="1">
    <source>
        <dbReference type="ARBA" id="ARBA00001974"/>
    </source>
</evidence>
<dbReference type="InterPro" id="IPR016164">
    <property type="entry name" value="FAD-linked_Oxase-like_C"/>
</dbReference>
<evidence type="ECO:0000313" key="7">
    <source>
        <dbReference type="Proteomes" id="UP000545074"/>
    </source>
</evidence>
<name>A0A7W2KHE8_9PSED</name>
<dbReference type="Pfam" id="PF01565">
    <property type="entry name" value="FAD_binding_4"/>
    <property type="match status" value="1"/>
</dbReference>
<dbReference type="InterPro" id="IPR004113">
    <property type="entry name" value="FAD-bd_oxidored_4_C"/>
</dbReference>
<dbReference type="Pfam" id="PF02913">
    <property type="entry name" value="FAD-oxidase_C"/>
    <property type="match status" value="1"/>
</dbReference>
<evidence type="ECO:0000313" key="6">
    <source>
        <dbReference type="EMBL" id="MBA6098435.1"/>
    </source>
</evidence>
<reference evidence="6 7" key="1">
    <citation type="submission" date="2020-07" db="EMBL/GenBank/DDBJ databases">
        <title>Diversity of carbapenemase encoding genes among Pseudomonas putida group clinical isolates in a tertiary Brazilian hospital.</title>
        <authorList>
            <person name="Alberto-Lei F."/>
            <person name="Nodari C.S."/>
            <person name="Streling A.P."/>
            <person name="Paulino J.T."/>
            <person name="Bessa-Neto F.O."/>
            <person name="Cayo R."/>
            <person name="Gales A.C."/>
        </authorList>
    </citation>
    <scope>NUCLEOTIDE SEQUENCE [LARGE SCALE GENOMIC DNA]</scope>
    <source>
        <strain evidence="6 7">12815</strain>
    </source>
</reference>
<dbReference type="RefSeq" id="WP_182389638.1">
    <property type="nucleotide sequence ID" value="NZ_JACGCX010000009.1"/>
</dbReference>
<proteinExistence type="predicted"/>
<dbReference type="InterPro" id="IPR006094">
    <property type="entry name" value="Oxid_FAD_bind_N"/>
</dbReference>
<comment type="cofactor">
    <cofactor evidence="1">
        <name>FAD</name>
        <dbReference type="ChEBI" id="CHEBI:57692"/>
    </cofactor>
</comment>
<dbReference type="SUPFAM" id="SSF55103">
    <property type="entry name" value="FAD-linked oxidases, C-terminal domain"/>
    <property type="match status" value="1"/>
</dbReference>
<dbReference type="InterPro" id="IPR051914">
    <property type="entry name" value="FAD-linked_OxidoTrans_Type4"/>
</dbReference>
<dbReference type="EMBL" id="JACGCX010000009">
    <property type="protein sequence ID" value="MBA6098435.1"/>
    <property type="molecule type" value="Genomic_DNA"/>
</dbReference>
<dbReference type="InterPro" id="IPR016167">
    <property type="entry name" value="FAD-bd_PCMH_sub1"/>
</dbReference>
<dbReference type="Gene3D" id="3.30.43.10">
    <property type="entry name" value="Uridine Diphospho-n-acetylenolpyruvylglucosamine Reductase, domain 2"/>
    <property type="match status" value="1"/>
</dbReference>
<dbReference type="Gene3D" id="1.10.45.10">
    <property type="entry name" value="Vanillyl-alcohol Oxidase, Chain A, domain 4"/>
    <property type="match status" value="1"/>
</dbReference>
<keyword evidence="4" id="KW-0560">Oxidoreductase</keyword>
<dbReference type="GO" id="GO:0016491">
    <property type="term" value="F:oxidoreductase activity"/>
    <property type="evidence" value="ECO:0007669"/>
    <property type="project" value="UniProtKB-KW"/>
</dbReference>
<dbReference type="InterPro" id="IPR036318">
    <property type="entry name" value="FAD-bd_PCMH-like_sf"/>
</dbReference>
<evidence type="ECO:0000256" key="4">
    <source>
        <dbReference type="ARBA" id="ARBA00023002"/>
    </source>
</evidence>
<dbReference type="AlphaFoldDB" id="A0A7W2KHE8"/>
<dbReference type="PROSITE" id="PS51387">
    <property type="entry name" value="FAD_PCMH"/>
    <property type="match status" value="1"/>
</dbReference>
<dbReference type="Gene3D" id="3.30.465.10">
    <property type="match status" value="1"/>
</dbReference>
<comment type="caution">
    <text evidence="6">The sequence shown here is derived from an EMBL/GenBank/DDBJ whole genome shotgun (WGS) entry which is preliminary data.</text>
</comment>
<keyword evidence="3" id="KW-0274">FAD</keyword>
<protein>
    <submittedName>
        <fullName evidence="6">FAD-binding protein</fullName>
    </submittedName>
</protein>